<name>A0ABQ6HR05_9MICO</name>
<reference evidence="3" key="1">
    <citation type="journal article" date="2019" name="Int. J. Syst. Evol. Microbiol.">
        <title>The Global Catalogue of Microorganisms (GCM) 10K type strain sequencing project: providing services to taxonomists for standard genome sequencing and annotation.</title>
        <authorList>
            <consortium name="The Broad Institute Genomics Platform"/>
            <consortium name="The Broad Institute Genome Sequencing Center for Infectious Disease"/>
            <person name="Wu L."/>
            <person name="Ma J."/>
        </authorList>
    </citation>
    <scope>NUCLEOTIDE SEQUENCE [LARGE SCALE GENOMIC DNA]</scope>
    <source>
        <strain evidence="3">NBRC 105830</strain>
    </source>
</reference>
<protein>
    <recommendedName>
        <fullName evidence="4">DUF222 domain-containing protein</fullName>
    </recommendedName>
</protein>
<sequence>MSAPKHPSVRRRRNAVDPLRALPSTGRAGEPPPWPLQPSAALIGRLDYLEDRVSALNSEIADARTGREKGTAQRRLNEATQGLAVARVELEQTCATETELWETLWRTPQASMWDGSAAFTREVATFVRWQVRAEQGDLKAAGEARQRSDRLGLTPLALMRLRAEVERAEDAEARGQRRRTSRTPTDAAPARPDPRQVLRLTPNGR</sequence>
<feature type="region of interest" description="Disordered" evidence="1">
    <location>
        <begin position="167"/>
        <end position="205"/>
    </location>
</feature>
<accession>A0ABQ6HR05</accession>
<evidence type="ECO:0000313" key="2">
    <source>
        <dbReference type="EMBL" id="GMA19894.1"/>
    </source>
</evidence>
<dbReference type="EMBL" id="BSUJ01000001">
    <property type="protein sequence ID" value="GMA19894.1"/>
    <property type="molecule type" value="Genomic_DNA"/>
</dbReference>
<evidence type="ECO:0000256" key="1">
    <source>
        <dbReference type="SAM" id="MobiDB-lite"/>
    </source>
</evidence>
<dbReference type="Pfam" id="PF25673">
    <property type="entry name" value="Terminase_7"/>
    <property type="match status" value="1"/>
</dbReference>
<dbReference type="InterPro" id="IPR057972">
    <property type="entry name" value="Terminase_7"/>
</dbReference>
<proteinExistence type="predicted"/>
<comment type="caution">
    <text evidence="2">The sequence shown here is derived from an EMBL/GenBank/DDBJ whole genome shotgun (WGS) entry which is preliminary data.</text>
</comment>
<organism evidence="2 3">
    <name type="scientific">Arsenicicoccus piscis</name>
    <dbReference type="NCBI Taxonomy" id="673954"/>
    <lineage>
        <taxon>Bacteria</taxon>
        <taxon>Bacillati</taxon>
        <taxon>Actinomycetota</taxon>
        <taxon>Actinomycetes</taxon>
        <taxon>Micrococcales</taxon>
        <taxon>Intrasporangiaceae</taxon>
        <taxon>Arsenicicoccus</taxon>
    </lineage>
</organism>
<dbReference type="Proteomes" id="UP001157109">
    <property type="component" value="Unassembled WGS sequence"/>
</dbReference>
<gene>
    <name evidence="2" type="ORF">GCM10025862_19150</name>
</gene>
<evidence type="ECO:0000313" key="3">
    <source>
        <dbReference type="Proteomes" id="UP001157109"/>
    </source>
</evidence>
<keyword evidence="3" id="KW-1185">Reference proteome</keyword>
<evidence type="ECO:0008006" key="4">
    <source>
        <dbReference type="Google" id="ProtNLM"/>
    </source>
</evidence>
<feature type="region of interest" description="Disordered" evidence="1">
    <location>
        <begin position="1"/>
        <end position="36"/>
    </location>
</feature>